<comment type="caution">
    <text evidence="6">The sequence shown here is derived from an EMBL/GenBank/DDBJ whole genome shotgun (WGS) entry which is preliminary data.</text>
</comment>
<sequence length="88" mass="9505">MNKKELVGAVASQCGCTQAQAAEIFEAFTETIVGELKKGNEVNMPGFGKFIAKHRPAREMRNPATGKMMMSKAKTSAQFKPSAALKDL</sequence>
<evidence type="ECO:0000313" key="6">
    <source>
        <dbReference type="EMBL" id="HHL43513.1"/>
    </source>
</evidence>
<dbReference type="InterPro" id="IPR000119">
    <property type="entry name" value="Hist_DNA-bd"/>
</dbReference>
<dbReference type="InterPro" id="IPR010992">
    <property type="entry name" value="IHF-like_DNA-bd_dom_sf"/>
</dbReference>
<evidence type="ECO:0000256" key="3">
    <source>
        <dbReference type="ARBA" id="ARBA00023125"/>
    </source>
</evidence>
<dbReference type="PRINTS" id="PR01727">
    <property type="entry name" value="DNABINDINGHU"/>
</dbReference>
<dbReference type="GO" id="GO:0003677">
    <property type="term" value="F:DNA binding"/>
    <property type="evidence" value="ECO:0007669"/>
    <property type="project" value="UniProtKB-KW"/>
</dbReference>
<comment type="similarity">
    <text evidence="1 4">Belongs to the bacterial histone-like protein family.</text>
</comment>
<dbReference type="SMART" id="SM00411">
    <property type="entry name" value="BHL"/>
    <property type="match status" value="1"/>
</dbReference>
<evidence type="ECO:0000256" key="4">
    <source>
        <dbReference type="RuleBase" id="RU003939"/>
    </source>
</evidence>
<keyword evidence="2" id="KW-0226">DNA condensation</keyword>
<dbReference type="AlphaFoldDB" id="A0A7C5M0C9"/>
<dbReference type="SUPFAM" id="SSF47729">
    <property type="entry name" value="IHF-like DNA-binding proteins"/>
    <property type="match status" value="1"/>
</dbReference>
<accession>A0A7C5M0C9</accession>
<feature type="region of interest" description="Disordered" evidence="5">
    <location>
        <begin position="67"/>
        <end position="88"/>
    </location>
</feature>
<dbReference type="CDD" id="cd13831">
    <property type="entry name" value="HU"/>
    <property type="match status" value="1"/>
</dbReference>
<organism evidence="6">
    <name type="scientific">Hellea balneolensis</name>
    <dbReference type="NCBI Taxonomy" id="287478"/>
    <lineage>
        <taxon>Bacteria</taxon>
        <taxon>Pseudomonadati</taxon>
        <taxon>Pseudomonadota</taxon>
        <taxon>Alphaproteobacteria</taxon>
        <taxon>Maricaulales</taxon>
        <taxon>Robiginitomaculaceae</taxon>
        <taxon>Hellea</taxon>
    </lineage>
</organism>
<dbReference type="EMBL" id="DRMJ01000408">
    <property type="protein sequence ID" value="HHL43513.1"/>
    <property type="molecule type" value="Genomic_DNA"/>
</dbReference>
<dbReference type="PANTHER" id="PTHR33175">
    <property type="entry name" value="DNA-BINDING PROTEIN HU"/>
    <property type="match status" value="1"/>
</dbReference>
<evidence type="ECO:0000256" key="2">
    <source>
        <dbReference type="ARBA" id="ARBA00023067"/>
    </source>
</evidence>
<gene>
    <name evidence="6" type="ORF">ENJ42_07845</name>
</gene>
<keyword evidence="3 6" id="KW-0238">DNA-binding</keyword>
<protein>
    <submittedName>
        <fullName evidence="6">HU family DNA-binding protein</fullName>
    </submittedName>
</protein>
<dbReference type="Gene3D" id="4.10.520.10">
    <property type="entry name" value="IHF-like DNA-binding proteins"/>
    <property type="match status" value="1"/>
</dbReference>
<name>A0A7C5M0C9_9PROT</name>
<dbReference type="GO" id="GO:0030527">
    <property type="term" value="F:structural constituent of chromatin"/>
    <property type="evidence" value="ECO:0007669"/>
    <property type="project" value="InterPro"/>
</dbReference>
<proteinExistence type="inferred from homology"/>
<evidence type="ECO:0000256" key="5">
    <source>
        <dbReference type="SAM" id="MobiDB-lite"/>
    </source>
</evidence>
<evidence type="ECO:0000256" key="1">
    <source>
        <dbReference type="ARBA" id="ARBA00010529"/>
    </source>
</evidence>
<dbReference type="Pfam" id="PF00216">
    <property type="entry name" value="Bac_DNA_binding"/>
    <property type="match status" value="1"/>
</dbReference>
<dbReference type="Proteomes" id="UP000885830">
    <property type="component" value="Unassembled WGS sequence"/>
</dbReference>
<dbReference type="PANTHER" id="PTHR33175:SF3">
    <property type="entry name" value="DNA-BINDING PROTEIN HU-BETA"/>
    <property type="match status" value="1"/>
</dbReference>
<dbReference type="GO" id="GO:0030261">
    <property type="term" value="P:chromosome condensation"/>
    <property type="evidence" value="ECO:0007669"/>
    <property type="project" value="UniProtKB-KW"/>
</dbReference>
<reference evidence="6" key="1">
    <citation type="journal article" date="2020" name="mSystems">
        <title>Genome- and Community-Level Interaction Insights into Carbon Utilization and Element Cycling Functions of Hydrothermarchaeota in Hydrothermal Sediment.</title>
        <authorList>
            <person name="Zhou Z."/>
            <person name="Liu Y."/>
            <person name="Xu W."/>
            <person name="Pan J."/>
            <person name="Luo Z.H."/>
            <person name="Li M."/>
        </authorList>
    </citation>
    <scope>NUCLEOTIDE SEQUENCE [LARGE SCALE GENOMIC DNA]</scope>
    <source>
        <strain evidence="6">HyVt-485</strain>
    </source>
</reference>